<gene>
    <name evidence="4" type="ORF">D8674_006671</name>
</gene>
<feature type="compositionally biased region" description="Basic and acidic residues" evidence="2">
    <location>
        <begin position="183"/>
        <end position="201"/>
    </location>
</feature>
<name>A0A5N5G8J9_9ROSA</name>
<accession>A0A5N5G8J9</accession>
<protein>
    <submittedName>
        <fullName evidence="4">Serine/arginine repetitive matrix protein 1-like</fullName>
    </submittedName>
</protein>
<dbReference type="OrthoDB" id="163257at2759"/>
<feature type="compositionally biased region" description="Acidic residues" evidence="2">
    <location>
        <begin position="735"/>
        <end position="746"/>
    </location>
</feature>
<organism evidence="4 5">
    <name type="scientific">Pyrus ussuriensis x Pyrus communis</name>
    <dbReference type="NCBI Taxonomy" id="2448454"/>
    <lineage>
        <taxon>Eukaryota</taxon>
        <taxon>Viridiplantae</taxon>
        <taxon>Streptophyta</taxon>
        <taxon>Embryophyta</taxon>
        <taxon>Tracheophyta</taxon>
        <taxon>Spermatophyta</taxon>
        <taxon>Magnoliopsida</taxon>
        <taxon>eudicotyledons</taxon>
        <taxon>Gunneridae</taxon>
        <taxon>Pentapetalae</taxon>
        <taxon>rosids</taxon>
        <taxon>fabids</taxon>
        <taxon>Rosales</taxon>
        <taxon>Rosaceae</taxon>
        <taxon>Amygdaloideae</taxon>
        <taxon>Maleae</taxon>
        <taxon>Pyrus</taxon>
    </lineage>
</organism>
<comment type="caution">
    <text evidence="4">The sequence shown here is derived from an EMBL/GenBank/DDBJ whole genome shotgun (WGS) entry which is preliminary data.</text>
</comment>
<reference evidence="4 5" key="1">
    <citation type="submission" date="2019-09" db="EMBL/GenBank/DDBJ databases">
        <authorList>
            <person name="Ou C."/>
        </authorList>
    </citation>
    <scope>NUCLEOTIDE SEQUENCE [LARGE SCALE GENOMIC DNA]</scope>
    <source>
        <strain evidence="4">S2</strain>
        <tissue evidence="4">Leaf</tissue>
    </source>
</reference>
<dbReference type="GO" id="GO:0003723">
    <property type="term" value="F:RNA binding"/>
    <property type="evidence" value="ECO:0007669"/>
    <property type="project" value="TreeGrafter"/>
</dbReference>
<feature type="compositionally biased region" description="Basic and acidic residues" evidence="2">
    <location>
        <begin position="242"/>
        <end position="251"/>
    </location>
</feature>
<dbReference type="GO" id="GO:0048024">
    <property type="term" value="P:regulation of mRNA splicing, via spliceosome"/>
    <property type="evidence" value="ECO:0007669"/>
    <property type="project" value="TreeGrafter"/>
</dbReference>
<evidence type="ECO:0000256" key="1">
    <source>
        <dbReference type="ARBA" id="ARBA00022664"/>
    </source>
</evidence>
<sequence>MSGGFFRGTSADQDTRFSNKQAKLMKSQKFAPELEHLVDITKVSMDVMRPWIANRVTELLGFEDEVLINFIYGLLEGKVVNGKEIQISLTGFMEKNTVKFMKELWTLLISAQNNASGVPQQFLDAKQEEARKKKEEADKFASDIQIKKEKERIDQQEILKKMEEGADKKANSAALEPSTKHMLPRDSNDHYEDERGAEKRIGVKARSKVSRSPNSENSSLSPRERHRSRSISKSPKALRRSISSDRSDRSSPRRPITTVRRHSPEGSTSPRGRSRYSRQRSRSNSQQRSPSPYRRRVRSPYWRRPSPVRRRRSPSPVRRRRSPSPVRRRRSPSPVRRRRSPSPVRRRRSPSPVRRRRSPSPIRRPRSPSPVRRPRSPSPVRRRRSPSPLRRRRSPSPLRRRRSRSPVRRRSPSPVRRAYRRSPLNTRNRYVSPLQHRSPVRSRRSPTPLHRSPSPHDRSSSPIQHGSPSPIRRTSKLQRSPSQSPQERTRSREKISPVPHGSTSYGSLQRESKNGNDSCKIAPDLSPSPVRSRLLSESPPGVRSDSEERRRRLSSPDESPVRQPRVQMTHDVSSSPPRKPRDQQLRRGSPDISEDKLIASPAKVRNKEEYSRNRLDNKDFRNKEQEMKSGKSSGRVVPESPDQQQAPTIYKDSLRGEMQNPDEGRKSDEKNRSHSKNSKDSDRHHKSGSVHSSIEKVDHSNRSGIVDSGSEESEKCRGAEKGKRKNKRSERQEVTSDDDYSNDSEIDERKNAKRRRKEEKRSRKEKKRRRREERRRRKEERRAEKMKGKNYSDASASDGEHVGRRKLHSSDNEEKEDVQKKLEIELRKKALESLKAKKGISH</sequence>
<dbReference type="PANTHER" id="PTHR23148:SF0">
    <property type="entry name" value="SERINE_ARGININE REPETITIVE MATRIX PROTEIN 1"/>
    <property type="match status" value="1"/>
</dbReference>
<feature type="compositionally biased region" description="Basic and acidic residues" evidence="2">
    <location>
        <begin position="579"/>
        <end position="597"/>
    </location>
</feature>
<dbReference type="Gene3D" id="1.20.1390.10">
    <property type="entry name" value="PWI domain"/>
    <property type="match status" value="1"/>
</dbReference>
<feature type="compositionally biased region" description="Basic and acidic residues" evidence="2">
    <location>
        <begin position="662"/>
        <end position="683"/>
    </location>
</feature>
<feature type="compositionally biased region" description="Basic and acidic residues" evidence="2">
    <location>
        <begin position="712"/>
        <end position="721"/>
    </location>
</feature>
<dbReference type="PANTHER" id="PTHR23148">
    <property type="entry name" value="SERINE/ARGININE REGULATED NUCLEAR MATRIX PROTEIN"/>
    <property type="match status" value="1"/>
</dbReference>
<dbReference type="EMBL" id="SMOL01000559">
    <property type="protein sequence ID" value="KAB2606954.1"/>
    <property type="molecule type" value="Genomic_DNA"/>
</dbReference>
<dbReference type="SMART" id="SM00311">
    <property type="entry name" value="PWI"/>
    <property type="match status" value="1"/>
</dbReference>
<evidence type="ECO:0000259" key="3">
    <source>
        <dbReference type="PROSITE" id="PS51025"/>
    </source>
</evidence>
<evidence type="ECO:0000313" key="4">
    <source>
        <dbReference type="EMBL" id="KAB2606954.1"/>
    </source>
</evidence>
<feature type="compositionally biased region" description="Basic residues" evidence="2">
    <location>
        <begin position="272"/>
        <end position="281"/>
    </location>
</feature>
<feature type="compositionally biased region" description="Basic and acidic residues" evidence="2">
    <location>
        <begin position="605"/>
        <end position="629"/>
    </location>
</feature>
<dbReference type="Proteomes" id="UP000327157">
    <property type="component" value="Chromosome 11"/>
</dbReference>
<dbReference type="GO" id="GO:0005681">
    <property type="term" value="C:spliceosomal complex"/>
    <property type="evidence" value="ECO:0007669"/>
    <property type="project" value="TreeGrafter"/>
</dbReference>
<keyword evidence="5" id="KW-1185">Reference proteome</keyword>
<reference evidence="5" key="2">
    <citation type="submission" date="2019-10" db="EMBL/GenBank/DDBJ databases">
        <title>A de novo genome assembly of a pear dwarfing rootstock.</title>
        <authorList>
            <person name="Wang F."/>
            <person name="Wang J."/>
            <person name="Li S."/>
            <person name="Zhang Y."/>
            <person name="Fang M."/>
            <person name="Ma L."/>
            <person name="Zhao Y."/>
            <person name="Jiang S."/>
        </authorList>
    </citation>
    <scope>NUCLEOTIDE SEQUENCE [LARGE SCALE GENOMIC DNA]</scope>
</reference>
<dbReference type="GO" id="GO:0006397">
    <property type="term" value="P:mRNA processing"/>
    <property type="evidence" value="ECO:0007669"/>
    <property type="project" value="UniProtKB-KW"/>
</dbReference>
<feature type="compositionally biased region" description="Polar residues" evidence="2">
    <location>
        <begin position="477"/>
        <end position="486"/>
    </location>
</feature>
<evidence type="ECO:0000256" key="2">
    <source>
        <dbReference type="SAM" id="MobiDB-lite"/>
    </source>
</evidence>
<dbReference type="PROSITE" id="PS51025">
    <property type="entry name" value="PWI"/>
    <property type="match status" value="1"/>
</dbReference>
<feature type="compositionally biased region" description="Basic residues" evidence="2">
    <location>
        <begin position="751"/>
        <end position="779"/>
    </location>
</feature>
<dbReference type="AlphaFoldDB" id="A0A5N5G8J9"/>
<feature type="domain" description="PWI" evidence="3">
    <location>
        <begin position="27"/>
        <end position="125"/>
    </location>
</feature>
<feature type="compositionally biased region" description="Basic and acidic residues" evidence="2">
    <location>
        <begin position="798"/>
        <end position="819"/>
    </location>
</feature>
<dbReference type="Pfam" id="PF01480">
    <property type="entry name" value="PWI"/>
    <property type="match status" value="1"/>
</dbReference>
<feature type="compositionally biased region" description="Low complexity" evidence="2">
    <location>
        <begin position="282"/>
        <end position="292"/>
    </location>
</feature>
<dbReference type="InterPro" id="IPR052225">
    <property type="entry name" value="Ser/Arg_repetitive_matrix"/>
</dbReference>
<feature type="region of interest" description="Disordered" evidence="2">
    <location>
        <begin position="163"/>
        <end position="819"/>
    </location>
</feature>
<evidence type="ECO:0000313" key="5">
    <source>
        <dbReference type="Proteomes" id="UP000327157"/>
    </source>
</evidence>
<proteinExistence type="predicted"/>
<dbReference type="SUPFAM" id="SSF101233">
    <property type="entry name" value="PWI domain"/>
    <property type="match status" value="1"/>
</dbReference>
<feature type="compositionally biased region" description="Low complexity" evidence="2">
    <location>
        <begin position="210"/>
        <end position="221"/>
    </location>
</feature>
<feature type="compositionally biased region" description="Low complexity" evidence="2">
    <location>
        <begin position="523"/>
        <end position="540"/>
    </location>
</feature>
<keyword evidence="1" id="KW-0507">mRNA processing</keyword>
<dbReference type="InterPro" id="IPR036483">
    <property type="entry name" value="PWI_dom_sf"/>
</dbReference>
<feature type="compositionally biased region" description="Basic residues" evidence="2">
    <location>
        <begin position="306"/>
        <end position="411"/>
    </location>
</feature>
<reference evidence="4 5" key="3">
    <citation type="submission" date="2019-11" db="EMBL/GenBank/DDBJ databases">
        <title>A de novo genome assembly of a pear dwarfing rootstock.</title>
        <authorList>
            <person name="Wang F."/>
            <person name="Wang J."/>
            <person name="Li S."/>
            <person name="Zhang Y."/>
            <person name="Fang M."/>
            <person name="Ma L."/>
            <person name="Zhao Y."/>
            <person name="Jiang S."/>
        </authorList>
    </citation>
    <scope>NUCLEOTIDE SEQUENCE [LARGE SCALE GENOMIC DNA]</scope>
    <source>
        <strain evidence="4">S2</strain>
        <tissue evidence="4">Leaf</tissue>
    </source>
</reference>
<dbReference type="InterPro" id="IPR002483">
    <property type="entry name" value="PWI_dom"/>
</dbReference>